<gene>
    <name evidence="2" type="ORF">KC19_2G138200</name>
</gene>
<dbReference type="PANTHER" id="PTHR14374">
    <property type="entry name" value="FOIE GRAS"/>
    <property type="match status" value="1"/>
</dbReference>
<organism evidence="2 3">
    <name type="scientific">Ceratodon purpureus</name>
    <name type="common">Fire moss</name>
    <name type="synonym">Dicranum purpureum</name>
    <dbReference type="NCBI Taxonomy" id="3225"/>
    <lineage>
        <taxon>Eukaryota</taxon>
        <taxon>Viridiplantae</taxon>
        <taxon>Streptophyta</taxon>
        <taxon>Embryophyta</taxon>
        <taxon>Bryophyta</taxon>
        <taxon>Bryophytina</taxon>
        <taxon>Bryopsida</taxon>
        <taxon>Dicranidae</taxon>
        <taxon>Pseudoditrichales</taxon>
        <taxon>Ditrichaceae</taxon>
        <taxon>Ceratodon</taxon>
    </lineage>
</organism>
<dbReference type="PANTHER" id="PTHR14374:SF0">
    <property type="entry name" value="TRAFFICKING PROTEIN PARTICLE COMPLEX SUBUNIT 11"/>
    <property type="match status" value="1"/>
</dbReference>
<dbReference type="Pfam" id="PF11817">
    <property type="entry name" value="Foie-gras_1"/>
    <property type="match status" value="1"/>
</dbReference>
<evidence type="ECO:0000259" key="1">
    <source>
        <dbReference type="Pfam" id="PF11817"/>
    </source>
</evidence>
<accession>A0A8T0ITL4</accession>
<keyword evidence="3" id="KW-1185">Reference proteome</keyword>
<reference evidence="2" key="1">
    <citation type="submission" date="2020-06" db="EMBL/GenBank/DDBJ databases">
        <title>WGS assembly of Ceratodon purpureus strain R40.</title>
        <authorList>
            <person name="Carey S.B."/>
            <person name="Jenkins J."/>
            <person name="Shu S."/>
            <person name="Lovell J.T."/>
            <person name="Sreedasyam A."/>
            <person name="Maumus F."/>
            <person name="Tiley G.P."/>
            <person name="Fernandez-Pozo N."/>
            <person name="Barry K."/>
            <person name="Chen C."/>
            <person name="Wang M."/>
            <person name="Lipzen A."/>
            <person name="Daum C."/>
            <person name="Saski C.A."/>
            <person name="Payton A.C."/>
            <person name="Mcbreen J.C."/>
            <person name="Conrad R.E."/>
            <person name="Kollar L.M."/>
            <person name="Olsson S."/>
            <person name="Huttunen S."/>
            <person name="Landis J.B."/>
            <person name="Wickett N.J."/>
            <person name="Johnson M.G."/>
            <person name="Rensing S.A."/>
            <person name="Grimwood J."/>
            <person name="Schmutz J."/>
            <person name="Mcdaniel S.F."/>
        </authorList>
    </citation>
    <scope>NUCLEOTIDE SEQUENCE</scope>
    <source>
        <strain evidence="2">R40</strain>
    </source>
</reference>
<dbReference type="InterPro" id="IPR021773">
    <property type="entry name" value="TPC11"/>
</dbReference>
<dbReference type="EMBL" id="CM026422">
    <property type="protein sequence ID" value="KAG0587064.1"/>
    <property type="molecule type" value="Genomic_DNA"/>
</dbReference>
<comment type="caution">
    <text evidence="2">The sequence shown here is derived from an EMBL/GenBank/DDBJ whole genome shotgun (WGS) entry which is preliminary data.</text>
</comment>
<dbReference type="AlphaFoldDB" id="A0A8T0ITL4"/>
<protein>
    <recommendedName>
        <fullName evidence="1">Trafficking protein particle complex subunit 11 domain-containing protein</fullName>
    </recommendedName>
</protein>
<evidence type="ECO:0000313" key="2">
    <source>
        <dbReference type="EMBL" id="KAG0587064.1"/>
    </source>
</evidence>
<name>A0A8T0ITL4_CERPU</name>
<evidence type="ECO:0000313" key="3">
    <source>
        <dbReference type="Proteomes" id="UP000822688"/>
    </source>
</evidence>
<proteinExistence type="predicted"/>
<dbReference type="Proteomes" id="UP000822688">
    <property type="component" value="Chromosome 2"/>
</dbReference>
<feature type="domain" description="Trafficking protein particle complex subunit 11" evidence="1">
    <location>
        <begin position="37"/>
        <end position="315"/>
    </location>
</feature>
<sequence>MLNFGDWVAALKFYETAYSLLQEVISSTSMELQPVQRVVEMKAVAEQLHFKISNLLLHGGRETEASTVRWFRGHASWYKQMIGPYEGAFLHWAWVSRQFQVFGELLQNRLATASVTPTPNSALRGQPVISERELQPAHYYHIAAIYMVKRRTAFQAALVASETLEESNAVDVLAGPPEEVGPPVYVGQAPRLLKRRNDNHAQSPTEVEYMRDFILQEKTFDHPMAAIALFKKAHQLYTLMEVGRTTHLLLSDMGREYFSAKNYATTMRILGSVVGMYRQEGWAVLVGSALTYLRECARCLGLAKEYAQYGFELLALPFSVPLSHGYVSGSEIDPFGLVERIQIQQELVEFLRETRNIAPREGASDMTLSSEQPAHREIDLLSPLRMVLSACVAFYSQTVKLGKVTRLTISILTHLPIPVVFEEVEILFNQPSCNFSTSKNSIVEEDEEDSDSGSKASLKLQPRKWKRISIDVIAEESGKLECLAVVAHLGPHATIHCEVENVSTREDIPFWKSEPGVDAPPLANPALASSGQKVIQVEEPEALVDISLEGSSPGLVGESFPVSITISSAGHAGQAGD</sequence>